<evidence type="ECO:0000256" key="7">
    <source>
        <dbReference type="SAM" id="MobiDB-lite"/>
    </source>
</evidence>
<sequence length="64" mass="6875">MLLKTSRSIIIPVSVALAAGLALSSCGRKGDLDAPSTPVEQRNQRTNGKVETTPERPFILDKLL</sequence>
<protein>
    <recommendedName>
        <fullName evidence="11">Lipoprotein</fullName>
    </recommendedName>
</protein>
<dbReference type="NCBIfam" id="NF047847">
    <property type="entry name" value="SS_mature_LptM"/>
    <property type="match status" value="1"/>
</dbReference>
<accession>A0AA92H9N9</accession>
<evidence type="ECO:0000256" key="5">
    <source>
        <dbReference type="ARBA" id="ARBA00023237"/>
    </source>
</evidence>
<keyword evidence="6" id="KW-0449">Lipoprotein</keyword>
<organism evidence="9 10">
    <name type="scientific">Rhizobium rhizogenes</name>
    <name type="common">Agrobacterium rhizogenes</name>
    <dbReference type="NCBI Taxonomy" id="359"/>
    <lineage>
        <taxon>Bacteria</taxon>
        <taxon>Pseudomonadati</taxon>
        <taxon>Pseudomonadota</taxon>
        <taxon>Alphaproteobacteria</taxon>
        <taxon>Hyphomicrobiales</taxon>
        <taxon>Rhizobiaceae</taxon>
        <taxon>Rhizobium/Agrobacterium group</taxon>
        <taxon>Rhizobium</taxon>
    </lineage>
</organism>
<feature type="signal peptide" evidence="8">
    <location>
        <begin position="1"/>
        <end position="18"/>
    </location>
</feature>
<reference evidence="9 10" key="1">
    <citation type="submission" date="2018-04" db="EMBL/GenBank/DDBJ databases">
        <authorList>
            <person name="Hagen T."/>
        </authorList>
    </citation>
    <scope>NUCLEOTIDE SEQUENCE [LARGE SCALE GENOMIC DNA]</scope>
    <source>
        <strain evidence="9 10">TPD7009</strain>
    </source>
</reference>
<feature type="compositionally biased region" description="Polar residues" evidence="7">
    <location>
        <begin position="38"/>
        <end position="50"/>
    </location>
</feature>
<evidence type="ECO:0000256" key="3">
    <source>
        <dbReference type="ARBA" id="ARBA00023136"/>
    </source>
</evidence>
<evidence type="ECO:0000313" key="10">
    <source>
        <dbReference type="Proteomes" id="UP000244335"/>
    </source>
</evidence>
<dbReference type="EMBL" id="QDFR01000002">
    <property type="protein sequence ID" value="PVE55095.1"/>
    <property type="molecule type" value="Genomic_DNA"/>
</dbReference>
<keyword evidence="5" id="KW-0998">Cell outer membrane</keyword>
<keyword evidence="4" id="KW-0564">Palmitate</keyword>
<gene>
    <name evidence="9" type="ORF">DC430_07660</name>
</gene>
<dbReference type="Proteomes" id="UP000244335">
    <property type="component" value="Unassembled WGS sequence"/>
</dbReference>
<keyword evidence="3" id="KW-0472">Membrane</keyword>
<evidence type="ECO:0000313" key="9">
    <source>
        <dbReference type="EMBL" id="PVE55095.1"/>
    </source>
</evidence>
<dbReference type="RefSeq" id="WP_062423954.1">
    <property type="nucleotide sequence ID" value="NZ_QDFR01000002.1"/>
</dbReference>
<dbReference type="InterPro" id="IPR032831">
    <property type="entry name" value="LptM_cons"/>
</dbReference>
<keyword evidence="2 8" id="KW-0732">Signal</keyword>
<dbReference type="AlphaFoldDB" id="A0AA92H9N9"/>
<evidence type="ECO:0000256" key="6">
    <source>
        <dbReference type="ARBA" id="ARBA00023288"/>
    </source>
</evidence>
<dbReference type="PROSITE" id="PS51257">
    <property type="entry name" value="PROKAR_LIPOPROTEIN"/>
    <property type="match status" value="1"/>
</dbReference>
<evidence type="ECO:0000256" key="4">
    <source>
        <dbReference type="ARBA" id="ARBA00023139"/>
    </source>
</evidence>
<comment type="caution">
    <text evidence="9">The sequence shown here is derived from an EMBL/GenBank/DDBJ whole genome shotgun (WGS) entry which is preliminary data.</text>
</comment>
<comment type="subcellular location">
    <subcellularLocation>
        <location evidence="1">Cell outer membrane</location>
        <topology evidence="1">Lipid-anchor</topology>
    </subcellularLocation>
</comment>
<feature type="region of interest" description="Disordered" evidence="7">
    <location>
        <begin position="29"/>
        <end position="53"/>
    </location>
</feature>
<evidence type="ECO:0000256" key="2">
    <source>
        <dbReference type="ARBA" id="ARBA00022729"/>
    </source>
</evidence>
<name>A0AA92H9N9_RHIRH</name>
<evidence type="ECO:0008006" key="11">
    <source>
        <dbReference type="Google" id="ProtNLM"/>
    </source>
</evidence>
<feature type="chain" id="PRO_5041679447" description="Lipoprotein" evidence="8">
    <location>
        <begin position="19"/>
        <end position="64"/>
    </location>
</feature>
<evidence type="ECO:0000256" key="8">
    <source>
        <dbReference type="SAM" id="SignalP"/>
    </source>
</evidence>
<proteinExistence type="predicted"/>
<evidence type="ECO:0000256" key="1">
    <source>
        <dbReference type="ARBA" id="ARBA00004459"/>
    </source>
</evidence>
<dbReference type="GeneID" id="301043057"/>